<dbReference type="InterPro" id="IPR000477">
    <property type="entry name" value="RT_dom"/>
</dbReference>
<dbReference type="PRINTS" id="PR00866">
    <property type="entry name" value="RNADNAPOLMS"/>
</dbReference>
<evidence type="ECO:0000259" key="10">
    <source>
        <dbReference type="PROSITE" id="PS50878"/>
    </source>
</evidence>
<keyword evidence="4" id="KW-0479">Metal-binding</keyword>
<feature type="domain" description="Reverse transcriptase" evidence="10">
    <location>
        <begin position="26"/>
        <end position="262"/>
    </location>
</feature>
<keyword evidence="12" id="KW-1185">Reference proteome</keyword>
<dbReference type="PANTHER" id="PTHR34047:SF7">
    <property type="entry name" value="RNA-DIRECTED DNA POLYMERASE"/>
    <property type="match status" value="1"/>
</dbReference>
<name>A0A0A1FI56_9BURK</name>
<evidence type="ECO:0000256" key="2">
    <source>
        <dbReference type="ARBA" id="ARBA00022679"/>
    </source>
</evidence>
<evidence type="ECO:0000256" key="8">
    <source>
        <dbReference type="ARBA" id="ARBA00034120"/>
    </source>
</evidence>
<keyword evidence="3 11" id="KW-0548">Nucleotidyltransferase</keyword>
<dbReference type="EMBL" id="CP009962">
    <property type="protein sequence ID" value="AIY43390.1"/>
    <property type="molecule type" value="Genomic_DNA"/>
</dbReference>
<comment type="similarity">
    <text evidence="8">Belongs to the bacterial reverse transcriptase family.</text>
</comment>
<dbReference type="InterPro" id="IPR043502">
    <property type="entry name" value="DNA/RNA_pol_sf"/>
</dbReference>
<keyword evidence="2 11" id="KW-0808">Transferase</keyword>
<organism evidence="11 12">
    <name type="scientific">Collimonas arenae</name>
    <dbReference type="NCBI Taxonomy" id="279058"/>
    <lineage>
        <taxon>Bacteria</taxon>
        <taxon>Pseudomonadati</taxon>
        <taxon>Pseudomonadota</taxon>
        <taxon>Betaproteobacteria</taxon>
        <taxon>Burkholderiales</taxon>
        <taxon>Oxalobacteraceae</taxon>
        <taxon>Collimonas</taxon>
    </lineage>
</organism>
<keyword evidence="5" id="KW-0460">Magnesium</keyword>
<dbReference type="SUPFAM" id="SSF56672">
    <property type="entry name" value="DNA/RNA polymerases"/>
    <property type="match status" value="1"/>
</dbReference>
<dbReference type="RefSeq" id="WP_038492831.1">
    <property type="nucleotide sequence ID" value="NZ_CP009962.1"/>
</dbReference>
<evidence type="ECO:0000256" key="7">
    <source>
        <dbReference type="ARBA" id="ARBA00023118"/>
    </source>
</evidence>
<evidence type="ECO:0000256" key="4">
    <source>
        <dbReference type="ARBA" id="ARBA00022723"/>
    </source>
</evidence>
<dbReference type="KEGG" id="care:LT85_4232"/>
<dbReference type="InterPro" id="IPR051083">
    <property type="entry name" value="GrpII_Intron_Splice-Mob/Def"/>
</dbReference>
<dbReference type="NCBIfam" id="NF038237">
    <property type="entry name" value="retron_Ec67_fus"/>
    <property type="match status" value="1"/>
</dbReference>
<keyword evidence="6 11" id="KW-0695">RNA-directed DNA polymerase</keyword>
<gene>
    <name evidence="11" type="ORF">LT85_4232</name>
</gene>
<evidence type="ECO:0000256" key="9">
    <source>
        <dbReference type="ARBA" id="ARBA00048173"/>
    </source>
</evidence>
<dbReference type="InterPro" id="IPR000123">
    <property type="entry name" value="Reverse_transcriptase_msDNA"/>
</dbReference>
<comment type="catalytic activity">
    <reaction evidence="9">
        <text>DNA(n) + a 2'-deoxyribonucleoside 5'-triphosphate = DNA(n+1) + diphosphate</text>
        <dbReference type="Rhea" id="RHEA:22508"/>
        <dbReference type="Rhea" id="RHEA-COMP:17339"/>
        <dbReference type="Rhea" id="RHEA-COMP:17340"/>
        <dbReference type="ChEBI" id="CHEBI:33019"/>
        <dbReference type="ChEBI" id="CHEBI:61560"/>
        <dbReference type="ChEBI" id="CHEBI:173112"/>
        <dbReference type="EC" id="2.7.7.49"/>
    </reaction>
</comment>
<evidence type="ECO:0000313" key="11">
    <source>
        <dbReference type="EMBL" id="AIY43390.1"/>
    </source>
</evidence>
<accession>A0A0A1FI56</accession>
<dbReference type="Pfam" id="PF00078">
    <property type="entry name" value="RVT_1"/>
    <property type="match status" value="1"/>
</dbReference>
<evidence type="ECO:0000256" key="3">
    <source>
        <dbReference type="ARBA" id="ARBA00022695"/>
    </source>
</evidence>
<protein>
    <recommendedName>
        <fullName evidence="1">RNA-directed DNA polymerase</fullName>
        <ecNumber evidence="1">2.7.7.49</ecNumber>
    </recommendedName>
</protein>
<reference evidence="12" key="1">
    <citation type="journal article" date="2014" name="Soil Biol. Biochem.">
        <title>Structure and function of bacterial communities in ageing soils: Insights from the Mendocino ecological staircase.</title>
        <authorList>
            <person name="Uroz S."/>
            <person name="Tech J.J."/>
            <person name="Sawaya N.A."/>
            <person name="Frey-Klett P."/>
            <person name="Leveau J.H.J."/>
        </authorList>
    </citation>
    <scope>NUCLEOTIDE SEQUENCE [LARGE SCALE GENOMIC DNA]</scope>
    <source>
        <strain evidence="12">Cal35</strain>
    </source>
</reference>
<keyword evidence="7" id="KW-0051">Antiviral defense</keyword>
<evidence type="ECO:0000313" key="12">
    <source>
        <dbReference type="Proteomes" id="UP000030302"/>
    </source>
</evidence>
<dbReference type="STRING" id="279058.LT85_4232"/>
<sequence>MTQLKNLKAAISLNDVATILGFTPKALAYILYKIPSAEKYAHFDIPKRSGGIRKISAPVARLKKLQTRLALTLQQCIIEINTSLKVKNVLSHAFTPKFSIITNAVNHRNKRFVFNLDLENFFGTINFGRVRGFFIENRNFQLHPDVATVLAQIACHENMLPQGSPSSPVISNLIGHILDIRLAELAHKTGCTYSRYADDLTFSTNKANFPSRVAQLINQTTHEWNTGKELERLILKAGFTINSSKTRMQYESNRQEVTGLIVNKKINTRTEYRHLVRAMAHNLYKTGQFYKTETVRDATGALVHTKVDGTVSQLNGMLSFVDSVGVYNLEKNEPKEFSVTKHKDAKPEAKLSAIETVYRRVLFFKNFYSPEYPVILCEGKTDSVYIKAALRKLVDDFPNLAVKKNGKVESKIRFFNYTKTADRIMNLNGGTGQINKFIVDYAPNCKKISAKGQLMPVIVLIDNDEGAKGIYSTVSKVTKKEVKNTDDFFFVAENLYIVATPLLEGKQSTIEDFFEPYVRDTKLHGKSFSGKNTFDPHTQYGKHYFAEYVVKKDESKISFEGFRPILARLDAALSDYKKKT</sequence>
<dbReference type="OrthoDB" id="8538592at2"/>
<dbReference type="AlphaFoldDB" id="A0A0A1FI56"/>
<dbReference type="PROSITE" id="PS50878">
    <property type="entry name" value="RT_POL"/>
    <property type="match status" value="1"/>
</dbReference>
<dbReference type="GO" id="GO:0046872">
    <property type="term" value="F:metal ion binding"/>
    <property type="evidence" value="ECO:0007669"/>
    <property type="project" value="UniProtKB-KW"/>
</dbReference>
<evidence type="ECO:0000256" key="5">
    <source>
        <dbReference type="ARBA" id="ARBA00022842"/>
    </source>
</evidence>
<dbReference type="PANTHER" id="PTHR34047">
    <property type="entry name" value="NUCLEAR INTRON MATURASE 1, MITOCHONDRIAL-RELATED"/>
    <property type="match status" value="1"/>
</dbReference>
<dbReference type="HOGENOM" id="CLU_034461_0_0_4"/>
<proteinExistence type="inferred from homology"/>
<dbReference type="Proteomes" id="UP000030302">
    <property type="component" value="Chromosome"/>
</dbReference>
<dbReference type="GO" id="GO:0003723">
    <property type="term" value="F:RNA binding"/>
    <property type="evidence" value="ECO:0007669"/>
    <property type="project" value="InterPro"/>
</dbReference>
<dbReference type="EC" id="2.7.7.49" evidence="1"/>
<evidence type="ECO:0000256" key="1">
    <source>
        <dbReference type="ARBA" id="ARBA00012493"/>
    </source>
</evidence>
<evidence type="ECO:0000256" key="6">
    <source>
        <dbReference type="ARBA" id="ARBA00022918"/>
    </source>
</evidence>
<dbReference type="GO" id="GO:0051607">
    <property type="term" value="P:defense response to virus"/>
    <property type="evidence" value="ECO:0007669"/>
    <property type="project" value="UniProtKB-KW"/>
</dbReference>
<dbReference type="CDD" id="cd03487">
    <property type="entry name" value="RT_Bac_retron_II"/>
    <property type="match status" value="1"/>
</dbReference>
<dbReference type="InterPro" id="IPR053543">
    <property type="entry name" value="Bacterial_RT"/>
</dbReference>
<dbReference type="GO" id="GO:0003964">
    <property type="term" value="F:RNA-directed DNA polymerase activity"/>
    <property type="evidence" value="ECO:0007669"/>
    <property type="project" value="UniProtKB-KW"/>
</dbReference>